<evidence type="ECO:0000313" key="3">
    <source>
        <dbReference type="Proteomes" id="UP001385892"/>
    </source>
</evidence>
<dbReference type="Proteomes" id="UP001385892">
    <property type="component" value="Unassembled WGS sequence"/>
</dbReference>
<evidence type="ECO:0000259" key="1">
    <source>
        <dbReference type="Pfam" id="PF09850"/>
    </source>
</evidence>
<dbReference type="RefSeq" id="WP_340342936.1">
    <property type="nucleotide sequence ID" value="NZ_JBBKZT010000006.1"/>
</dbReference>
<evidence type="ECO:0000313" key="2">
    <source>
        <dbReference type="EMBL" id="MEJ8847797.1"/>
    </source>
</evidence>
<dbReference type="InterPro" id="IPR038522">
    <property type="entry name" value="T4/T6SS_DotU_sf"/>
</dbReference>
<dbReference type="SUPFAM" id="SSF103088">
    <property type="entry name" value="OmpA-like"/>
    <property type="match status" value="1"/>
</dbReference>
<accession>A0ABU8WJU3</accession>
<gene>
    <name evidence="2" type="ORF">WKW82_14145</name>
</gene>
<dbReference type="Gene3D" id="1.25.40.590">
    <property type="entry name" value="Type IV / VI secretion system, DotU"/>
    <property type="match status" value="1"/>
</dbReference>
<dbReference type="Pfam" id="PF09850">
    <property type="entry name" value="DotU"/>
    <property type="match status" value="1"/>
</dbReference>
<dbReference type="InterPro" id="IPR017732">
    <property type="entry name" value="T4/T6SS_DotU"/>
</dbReference>
<sequence length="381" mass="39810">MNRPGAAPASPLAGASDGVDGVAGLDEPASVRALRAEALPLVALIARLRDGTPADTAELRRTLSAAVAGFEADARVAGVDEPSVAAASYVLCAWGDEQFAAAPWGAGSAGLLQRFHGDASGGDKLLRLLSRLAEKPRENRALLELFHTCLSLGLRTHMATEKHDHETLRARVQLALQQVAPAPSLVPAWHCAAAAVSPPRAPRIALPAVLLLGVLALGVYSASQLQLASRVDGVLASMQELVPARSVPAQPITPVTAVPPRLASNLREDIDAGRLSVRDEALRSVVVISADALGKATDPLTRLAAALKKVPGKVLVIGYTDGSDPPTARTPSAWHQAMEWARGVADVLRPSLGEERLAVEARVDAAANAPLRRVEIVLFPE</sequence>
<organism evidence="2 3">
    <name type="scientific">Variovorax rhizosphaerae</name>
    <dbReference type="NCBI Taxonomy" id="1836200"/>
    <lineage>
        <taxon>Bacteria</taxon>
        <taxon>Pseudomonadati</taxon>
        <taxon>Pseudomonadota</taxon>
        <taxon>Betaproteobacteria</taxon>
        <taxon>Burkholderiales</taxon>
        <taxon>Comamonadaceae</taxon>
        <taxon>Variovorax</taxon>
    </lineage>
</organism>
<dbReference type="EMBL" id="JBBKZT010000006">
    <property type="protein sequence ID" value="MEJ8847797.1"/>
    <property type="molecule type" value="Genomic_DNA"/>
</dbReference>
<proteinExistence type="predicted"/>
<reference evidence="2 3" key="1">
    <citation type="submission" date="2024-03" db="EMBL/GenBank/DDBJ databases">
        <title>Novel species of the genus Variovorax.</title>
        <authorList>
            <person name="Liu Q."/>
            <person name="Xin Y.-H."/>
        </authorList>
    </citation>
    <scope>NUCLEOTIDE SEQUENCE [LARGE SCALE GENOMIC DNA]</scope>
    <source>
        <strain evidence="2 3">KACC 18900</strain>
    </source>
</reference>
<dbReference type="PANTHER" id="PTHR38033">
    <property type="entry name" value="MEMBRANE PROTEIN-RELATED"/>
    <property type="match status" value="1"/>
</dbReference>
<protein>
    <submittedName>
        <fullName evidence="2">DotU/TssL family secretion system protein</fullName>
    </submittedName>
</protein>
<dbReference type="NCBIfam" id="TIGR03349">
    <property type="entry name" value="IV_VI_DotU"/>
    <property type="match status" value="1"/>
</dbReference>
<comment type="caution">
    <text evidence="2">The sequence shown here is derived from an EMBL/GenBank/DDBJ whole genome shotgun (WGS) entry which is preliminary data.</text>
</comment>
<keyword evidence="3" id="KW-1185">Reference proteome</keyword>
<dbReference type="InterPro" id="IPR036737">
    <property type="entry name" value="OmpA-like_sf"/>
</dbReference>
<name>A0ABU8WJU3_9BURK</name>
<feature type="domain" description="Type IV / VI secretion system DotU" evidence="1">
    <location>
        <begin position="34"/>
        <end position="221"/>
    </location>
</feature>
<dbReference type="PANTHER" id="PTHR38033:SF1">
    <property type="entry name" value="DOTU FAMILY TYPE IV_VI SECRETION SYSTEM PROTEIN"/>
    <property type="match status" value="1"/>
</dbReference>
<dbReference type="Gene3D" id="3.30.1330.60">
    <property type="entry name" value="OmpA-like domain"/>
    <property type="match status" value="1"/>
</dbReference>